<dbReference type="Pfam" id="PF00512">
    <property type="entry name" value="HisKA"/>
    <property type="match status" value="1"/>
</dbReference>
<dbReference type="Gene3D" id="1.10.287.130">
    <property type="match status" value="1"/>
</dbReference>
<keyword evidence="6 9" id="KW-0418">Kinase</keyword>
<dbReference type="EMBL" id="DVNJ01000032">
    <property type="protein sequence ID" value="HIU63354.1"/>
    <property type="molecule type" value="Genomic_DNA"/>
</dbReference>
<dbReference type="InterPro" id="IPR036097">
    <property type="entry name" value="HisK_dim/P_sf"/>
</dbReference>
<evidence type="ECO:0000313" key="9">
    <source>
        <dbReference type="EMBL" id="HIU63354.1"/>
    </source>
</evidence>
<dbReference type="SUPFAM" id="SSF47384">
    <property type="entry name" value="Homodimeric domain of signal transducing histidine kinase"/>
    <property type="match status" value="1"/>
</dbReference>
<dbReference type="InterPro" id="IPR050351">
    <property type="entry name" value="BphY/WalK/GraS-like"/>
</dbReference>
<dbReference type="PANTHER" id="PTHR45453">
    <property type="entry name" value="PHOSPHATE REGULON SENSOR PROTEIN PHOR"/>
    <property type="match status" value="1"/>
</dbReference>
<evidence type="ECO:0000256" key="2">
    <source>
        <dbReference type="ARBA" id="ARBA00004370"/>
    </source>
</evidence>
<dbReference type="SMART" id="SM00387">
    <property type="entry name" value="HATPase_c"/>
    <property type="match status" value="1"/>
</dbReference>
<comment type="caution">
    <text evidence="9">The sequence shown here is derived from an EMBL/GenBank/DDBJ whole genome shotgun (WGS) entry which is preliminary data.</text>
</comment>
<evidence type="ECO:0000256" key="3">
    <source>
        <dbReference type="ARBA" id="ARBA00012438"/>
    </source>
</evidence>
<dbReference type="PRINTS" id="PR00344">
    <property type="entry name" value="BCTRLSENSOR"/>
</dbReference>
<evidence type="ECO:0000259" key="8">
    <source>
        <dbReference type="PROSITE" id="PS50109"/>
    </source>
</evidence>
<evidence type="ECO:0000256" key="7">
    <source>
        <dbReference type="ARBA" id="ARBA00023012"/>
    </source>
</evidence>
<dbReference type="GO" id="GO:0005886">
    <property type="term" value="C:plasma membrane"/>
    <property type="evidence" value="ECO:0007669"/>
    <property type="project" value="TreeGrafter"/>
</dbReference>
<comment type="catalytic activity">
    <reaction evidence="1">
        <text>ATP + protein L-histidine = ADP + protein N-phospho-L-histidine.</text>
        <dbReference type="EC" id="2.7.13.3"/>
    </reaction>
</comment>
<keyword evidence="5" id="KW-0808">Transferase</keyword>
<sequence>MRVNDYIVKEIDRIYNAREFDAPVKVRGNRHQRKILYHLEDARLSLMREREKITKQFEYTTVSVSGIIHDIKTPMALIAGYAECLQDGVGDKDYLKLILETIEKLQGIVESVSLPKSFNARDDIDVKEFINGRPYFYAVFDRYREMVEERGIKYLIGRLPKIAEWFCRNSAAVGMYINKKLIDRVVQNIITNDLRYTPKGGTIRVIFSKRRQFFYIRVKDDGSGIKKADLPFIFERGFKSGAGGSKGLGLYMAQDIIKRHGGAISVKSKEGKGTVFTIKLPIVPVKR</sequence>
<dbReference type="EC" id="2.7.13.3" evidence="3"/>
<dbReference type="GO" id="GO:0016036">
    <property type="term" value="P:cellular response to phosphate starvation"/>
    <property type="evidence" value="ECO:0007669"/>
    <property type="project" value="TreeGrafter"/>
</dbReference>
<comment type="subcellular location">
    <subcellularLocation>
        <location evidence="2">Membrane</location>
    </subcellularLocation>
</comment>
<dbReference type="InterPro" id="IPR005467">
    <property type="entry name" value="His_kinase_dom"/>
</dbReference>
<dbReference type="InterPro" id="IPR036890">
    <property type="entry name" value="HATPase_C_sf"/>
</dbReference>
<dbReference type="Pfam" id="PF02518">
    <property type="entry name" value="HATPase_c"/>
    <property type="match status" value="1"/>
</dbReference>
<evidence type="ECO:0000256" key="5">
    <source>
        <dbReference type="ARBA" id="ARBA00022679"/>
    </source>
</evidence>
<keyword evidence="7" id="KW-0902">Two-component regulatory system</keyword>
<keyword evidence="4" id="KW-0597">Phosphoprotein</keyword>
<dbReference type="SMART" id="SM00388">
    <property type="entry name" value="HisKA"/>
    <property type="match status" value="1"/>
</dbReference>
<evidence type="ECO:0000256" key="1">
    <source>
        <dbReference type="ARBA" id="ARBA00000085"/>
    </source>
</evidence>
<dbReference type="PANTHER" id="PTHR45453:SF1">
    <property type="entry name" value="PHOSPHATE REGULON SENSOR PROTEIN PHOR"/>
    <property type="match status" value="1"/>
</dbReference>
<evidence type="ECO:0000313" key="10">
    <source>
        <dbReference type="Proteomes" id="UP000824145"/>
    </source>
</evidence>
<proteinExistence type="predicted"/>
<dbReference type="Proteomes" id="UP000824145">
    <property type="component" value="Unassembled WGS sequence"/>
</dbReference>
<evidence type="ECO:0000256" key="6">
    <source>
        <dbReference type="ARBA" id="ARBA00022777"/>
    </source>
</evidence>
<name>A0A9D1MN68_9FIRM</name>
<dbReference type="CDD" id="cd00075">
    <property type="entry name" value="HATPase"/>
    <property type="match status" value="1"/>
</dbReference>
<dbReference type="Gene3D" id="3.30.565.10">
    <property type="entry name" value="Histidine kinase-like ATPase, C-terminal domain"/>
    <property type="match status" value="1"/>
</dbReference>
<dbReference type="AlphaFoldDB" id="A0A9D1MN68"/>
<reference evidence="9" key="1">
    <citation type="submission" date="2020-10" db="EMBL/GenBank/DDBJ databases">
        <authorList>
            <person name="Gilroy R."/>
        </authorList>
    </citation>
    <scope>NUCLEOTIDE SEQUENCE</scope>
    <source>
        <strain evidence="9">9366</strain>
    </source>
</reference>
<dbReference type="InterPro" id="IPR003661">
    <property type="entry name" value="HisK_dim/P_dom"/>
</dbReference>
<reference evidence="9" key="2">
    <citation type="journal article" date="2021" name="PeerJ">
        <title>Extensive microbial diversity within the chicken gut microbiome revealed by metagenomics and culture.</title>
        <authorList>
            <person name="Gilroy R."/>
            <person name="Ravi A."/>
            <person name="Getino M."/>
            <person name="Pursley I."/>
            <person name="Horton D.L."/>
            <person name="Alikhan N.F."/>
            <person name="Baker D."/>
            <person name="Gharbi K."/>
            <person name="Hall N."/>
            <person name="Watson M."/>
            <person name="Adriaenssens E.M."/>
            <person name="Foster-Nyarko E."/>
            <person name="Jarju S."/>
            <person name="Secka A."/>
            <person name="Antonio M."/>
            <person name="Oren A."/>
            <person name="Chaudhuri R.R."/>
            <person name="La Ragione R."/>
            <person name="Hildebrand F."/>
            <person name="Pallen M.J."/>
        </authorList>
    </citation>
    <scope>NUCLEOTIDE SEQUENCE</scope>
    <source>
        <strain evidence="9">9366</strain>
    </source>
</reference>
<dbReference type="GO" id="GO:0004721">
    <property type="term" value="F:phosphoprotein phosphatase activity"/>
    <property type="evidence" value="ECO:0007669"/>
    <property type="project" value="TreeGrafter"/>
</dbReference>
<feature type="domain" description="Histidine kinase" evidence="8">
    <location>
        <begin position="66"/>
        <end position="284"/>
    </location>
</feature>
<protein>
    <recommendedName>
        <fullName evidence="3">histidine kinase</fullName>
        <ecNumber evidence="3">2.7.13.3</ecNumber>
    </recommendedName>
</protein>
<dbReference type="CDD" id="cd00082">
    <property type="entry name" value="HisKA"/>
    <property type="match status" value="1"/>
</dbReference>
<dbReference type="InterPro" id="IPR003594">
    <property type="entry name" value="HATPase_dom"/>
</dbReference>
<organism evidence="9 10">
    <name type="scientific">Candidatus Caccalectryoclostridium excrementigallinarum</name>
    <dbReference type="NCBI Taxonomy" id="2840710"/>
    <lineage>
        <taxon>Bacteria</taxon>
        <taxon>Bacillati</taxon>
        <taxon>Bacillota</taxon>
        <taxon>Clostridia</taxon>
        <taxon>Christensenellales</taxon>
        <taxon>Christensenellaceae</taxon>
        <taxon>Christensenellaceae incertae sedis</taxon>
        <taxon>Candidatus Caccalectryoclostridium</taxon>
    </lineage>
</organism>
<dbReference type="SUPFAM" id="SSF55874">
    <property type="entry name" value="ATPase domain of HSP90 chaperone/DNA topoisomerase II/histidine kinase"/>
    <property type="match status" value="1"/>
</dbReference>
<dbReference type="GO" id="GO:0000155">
    <property type="term" value="F:phosphorelay sensor kinase activity"/>
    <property type="evidence" value="ECO:0007669"/>
    <property type="project" value="InterPro"/>
</dbReference>
<gene>
    <name evidence="9" type="ORF">IAB07_06275</name>
</gene>
<dbReference type="InterPro" id="IPR004358">
    <property type="entry name" value="Sig_transdc_His_kin-like_C"/>
</dbReference>
<dbReference type="PROSITE" id="PS50109">
    <property type="entry name" value="HIS_KIN"/>
    <property type="match status" value="1"/>
</dbReference>
<evidence type="ECO:0000256" key="4">
    <source>
        <dbReference type="ARBA" id="ARBA00022553"/>
    </source>
</evidence>
<accession>A0A9D1MN68</accession>